<accession>A0ABU0LGJ6</accession>
<dbReference type="InterPro" id="IPR000182">
    <property type="entry name" value="GNAT_dom"/>
</dbReference>
<evidence type="ECO:0000313" key="3">
    <source>
        <dbReference type="Proteomes" id="UP001241747"/>
    </source>
</evidence>
<comment type="caution">
    <text evidence="2">The sequence shown here is derived from an EMBL/GenBank/DDBJ whole genome shotgun (WGS) entry which is preliminary data.</text>
</comment>
<proteinExistence type="predicted"/>
<gene>
    <name evidence="2" type="ORF">QOZ94_003069</name>
</gene>
<dbReference type="RefSeq" id="WP_237345685.1">
    <property type="nucleotide sequence ID" value="NZ_JABWGX010000012.1"/>
</dbReference>
<evidence type="ECO:0000313" key="2">
    <source>
        <dbReference type="EMBL" id="MDQ0506260.1"/>
    </source>
</evidence>
<dbReference type="Pfam" id="PF00583">
    <property type="entry name" value="Acetyltransf_1"/>
    <property type="match status" value="1"/>
</dbReference>
<dbReference type="CDD" id="cd04301">
    <property type="entry name" value="NAT_SF"/>
    <property type="match status" value="1"/>
</dbReference>
<dbReference type="EMBL" id="JAUSVY010000007">
    <property type="protein sequence ID" value="MDQ0506260.1"/>
    <property type="molecule type" value="Genomic_DNA"/>
</dbReference>
<dbReference type="Gene3D" id="3.40.630.30">
    <property type="match status" value="1"/>
</dbReference>
<feature type="domain" description="N-acetyltransferase" evidence="1">
    <location>
        <begin position="8"/>
        <end position="169"/>
    </location>
</feature>
<reference evidence="2 3" key="1">
    <citation type="submission" date="2023-07" db="EMBL/GenBank/DDBJ databases">
        <title>Genomic Encyclopedia of Type Strains, Phase IV (KMG-IV): sequencing the most valuable type-strain genomes for metagenomic binning, comparative biology and taxonomic classification.</title>
        <authorList>
            <person name="Goeker M."/>
        </authorList>
    </citation>
    <scope>NUCLEOTIDE SEQUENCE [LARGE SCALE GENOMIC DNA]</scope>
    <source>
        <strain evidence="2 3">DSM 3770</strain>
    </source>
</reference>
<organism evidence="2 3">
    <name type="scientific">Xanthobacter agilis</name>
    <dbReference type="NCBI Taxonomy" id="47492"/>
    <lineage>
        <taxon>Bacteria</taxon>
        <taxon>Pseudomonadati</taxon>
        <taxon>Pseudomonadota</taxon>
        <taxon>Alphaproteobacteria</taxon>
        <taxon>Hyphomicrobiales</taxon>
        <taxon>Xanthobacteraceae</taxon>
        <taxon>Xanthobacter</taxon>
    </lineage>
</organism>
<evidence type="ECO:0000259" key="1">
    <source>
        <dbReference type="PROSITE" id="PS51186"/>
    </source>
</evidence>
<dbReference type="Proteomes" id="UP001241747">
    <property type="component" value="Unassembled WGS sequence"/>
</dbReference>
<protein>
    <submittedName>
        <fullName evidence="2">GNAT superfamily N-acetyltransferase</fullName>
    </submittedName>
</protein>
<dbReference type="SUPFAM" id="SSF55729">
    <property type="entry name" value="Acyl-CoA N-acyltransferases (Nat)"/>
    <property type="match status" value="1"/>
</dbReference>
<name>A0ABU0LGJ6_XANAG</name>
<dbReference type="InterPro" id="IPR016181">
    <property type="entry name" value="Acyl_CoA_acyltransferase"/>
</dbReference>
<dbReference type="PROSITE" id="PS51186">
    <property type="entry name" value="GNAT"/>
    <property type="match status" value="1"/>
</dbReference>
<keyword evidence="3" id="KW-1185">Reference proteome</keyword>
<sequence length="208" mass="22962">MTDQVTPGIIRKLWAGEAEIFKDHLLRLDVESRRFRFGSAVSAEFIERYAARAFRTGAIVHGYFVDGTLRAAAELYPMGDVLPGEAEAAFSVEREFQNHGLGTLLLERVILAARNRGIRTLCLNCLAQNRRMQQIARKFDADLSFDTDEVMAELKAPFPTALSLAREAAADAQGVAGAMLQAHRLATGRLFDMFMPANDERALEATGS</sequence>